<dbReference type="EMBL" id="CABFVH010000005">
    <property type="protein sequence ID" value="VUF11591.1"/>
    <property type="molecule type" value="Genomic_DNA"/>
</dbReference>
<keyword evidence="2 5" id="KW-0812">Transmembrane</keyword>
<dbReference type="PANTHER" id="PTHR33507:SF3">
    <property type="entry name" value="INNER MEMBRANE PROTEIN YBBJ"/>
    <property type="match status" value="1"/>
</dbReference>
<dbReference type="OrthoDB" id="9810336at2"/>
<evidence type="ECO:0000256" key="3">
    <source>
        <dbReference type="ARBA" id="ARBA00022989"/>
    </source>
</evidence>
<dbReference type="Proteomes" id="UP001055303">
    <property type="component" value="Unassembled WGS sequence"/>
</dbReference>
<accession>A0A564FVZ4</accession>
<feature type="transmembrane region" description="Helical" evidence="5">
    <location>
        <begin position="62"/>
        <end position="80"/>
    </location>
</feature>
<reference evidence="7" key="2">
    <citation type="journal article" date="2021" name="Front. Microbiol.">
        <title>Comprehensive Comparative Genomics and Phenotyping of Methylobacterium Species.</title>
        <authorList>
            <person name="Alessa O."/>
            <person name="Ogura Y."/>
            <person name="Fujitani Y."/>
            <person name="Takami H."/>
            <person name="Hayashi T."/>
            <person name="Sahin N."/>
            <person name="Tani A."/>
        </authorList>
    </citation>
    <scope>NUCLEOTIDE SEQUENCE</scope>
    <source>
        <strain evidence="7">DSM 22415</strain>
    </source>
</reference>
<reference evidence="8 9" key="1">
    <citation type="submission" date="2019-06" db="EMBL/GenBank/DDBJ databases">
        <authorList>
            <person name="Rodrigo-Torres L."/>
            <person name="Arahal R. D."/>
            <person name="Lucena T."/>
        </authorList>
    </citation>
    <scope>NUCLEOTIDE SEQUENCE [LARGE SCALE GENOMIC DNA]</scope>
    <source>
        <strain evidence="8 9">SW08-7</strain>
    </source>
</reference>
<dbReference type="Pfam" id="PF01957">
    <property type="entry name" value="NfeD"/>
    <property type="match status" value="1"/>
</dbReference>
<feature type="domain" description="NfeD-like C-terminal" evidence="6">
    <location>
        <begin position="94"/>
        <end position="145"/>
    </location>
</feature>
<dbReference type="PANTHER" id="PTHR33507">
    <property type="entry name" value="INNER MEMBRANE PROTEIN YBBJ"/>
    <property type="match status" value="1"/>
</dbReference>
<evidence type="ECO:0000256" key="5">
    <source>
        <dbReference type="SAM" id="Phobius"/>
    </source>
</evidence>
<keyword evidence="4 5" id="KW-0472">Membrane</keyword>
<evidence type="ECO:0000256" key="2">
    <source>
        <dbReference type="ARBA" id="ARBA00022692"/>
    </source>
</evidence>
<evidence type="ECO:0000313" key="8">
    <source>
        <dbReference type="EMBL" id="VUF11591.1"/>
    </source>
</evidence>
<keyword evidence="10" id="KW-1185">Reference proteome</keyword>
<gene>
    <name evidence="8" type="primary">ybbJ</name>
    <name evidence="7" type="ORF">IFDJLNFL_1201</name>
    <name evidence="8" type="ORF">MTDSW087_01274</name>
</gene>
<evidence type="ECO:0000259" key="6">
    <source>
        <dbReference type="Pfam" id="PF01957"/>
    </source>
</evidence>
<name>A0A564FVZ4_9HYPH</name>
<evidence type="ECO:0000313" key="9">
    <source>
        <dbReference type="Proteomes" id="UP000401717"/>
    </source>
</evidence>
<dbReference type="RefSeq" id="WP_144761731.1">
    <property type="nucleotide sequence ID" value="NZ_BPQI01000026.1"/>
</dbReference>
<dbReference type="Gene3D" id="2.40.50.140">
    <property type="entry name" value="Nucleic acid-binding proteins"/>
    <property type="match status" value="1"/>
</dbReference>
<dbReference type="InterPro" id="IPR002810">
    <property type="entry name" value="NfeD-like_C"/>
</dbReference>
<dbReference type="AlphaFoldDB" id="A0A564FVZ4"/>
<proteinExistence type="predicted"/>
<protein>
    <submittedName>
        <fullName evidence="8">Inner membrane protein YbbJ</fullName>
    </submittedName>
</protein>
<evidence type="ECO:0000256" key="1">
    <source>
        <dbReference type="ARBA" id="ARBA00004141"/>
    </source>
</evidence>
<sequence length="148" mass="15187">MPAALAALVASLGSAWLWIIGGLVLAGAEILLPGIFLIWLGLAALLTGLGAALLPMPWQAQVLVWAVLSLASVALATRLNRRRAEPVLNRADRGLVGRDAVLAEAIVGGAGALRLDDTYWRVSGPDLPAGTRVRITGLAGTVLVVAAA</sequence>
<dbReference type="GO" id="GO:0005886">
    <property type="term" value="C:plasma membrane"/>
    <property type="evidence" value="ECO:0007669"/>
    <property type="project" value="TreeGrafter"/>
</dbReference>
<dbReference type="InterPro" id="IPR012340">
    <property type="entry name" value="NA-bd_OB-fold"/>
</dbReference>
<evidence type="ECO:0000313" key="7">
    <source>
        <dbReference type="EMBL" id="GJD55317.1"/>
    </source>
</evidence>
<reference evidence="7" key="3">
    <citation type="submission" date="2021-08" db="EMBL/GenBank/DDBJ databases">
        <authorList>
            <person name="Tani A."/>
            <person name="Ola A."/>
            <person name="Ogura Y."/>
            <person name="Katsura K."/>
            <person name="Hayashi T."/>
        </authorList>
    </citation>
    <scope>NUCLEOTIDE SEQUENCE</scope>
    <source>
        <strain evidence="7">DSM 22415</strain>
    </source>
</reference>
<dbReference type="InterPro" id="IPR052165">
    <property type="entry name" value="Membrane_assoc_protease"/>
</dbReference>
<dbReference type="EMBL" id="BPQI01000026">
    <property type="protein sequence ID" value="GJD55317.1"/>
    <property type="molecule type" value="Genomic_DNA"/>
</dbReference>
<organism evidence="8 9">
    <name type="scientific">Methylobacterium dankookense</name>
    <dbReference type="NCBI Taxonomy" id="560405"/>
    <lineage>
        <taxon>Bacteria</taxon>
        <taxon>Pseudomonadati</taxon>
        <taxon>Pseudomonadota</taxon>
        <taxon>Alphaproteobacteria</taxon>
        <taxon>Hyphomicrobiales</taxon>
        <taxon>Methylobacteriaceae</taxon>
        <taxon>Methylobacterium</taxon>
    </lineage>
</organism>
<comment type="subcellular location">
    <subcellularLocation>
        <location evidence="1">Membrane</location>
        <topology evidence="1">Multi-pass membrane protein</topology>
    </subcellularLocation>
</comment>
<keyword evidence="3 5" id="KW-1133">Transmembrane helix</keyword>
<dbReference type="Proteomes" id="UP000401717">
    <property type="component" value="Unassembled WGS sequence"/>
</dbReference>
<feature type="transmembrane region" description="Helical" evidence="5">
    <location>
        <begin position="35"/>
        <end position="56"/>
    </location>
</feature>
<evidence type="ECO:0000313" key="10">
    <source>
        <dbReference type="Proteomes" id="UP001055303"/>
    </source>
</evidence>
<feature type="transmembrane region" description="Helical" evidence="5">
    <location>
        <begin position="6"/>
        <end position="28"/>
    </location>
</feature>
<evidence type="ECO:0000256" key="4">
    <source>
        <dbReference type="ARBA" id="ARBA00023136"/>
    </source>
</evidence>